<organism evidence="1 2">
    <name type="scientific">Cinchona calisaya</name>
    <dbReference type="NCBI Taxonomy" id="153742"/>
    <lineage>
        <taxon>Eukaryota</taxon>
        <taxon>Viridiplantae</taxon>
        <taxon>Streptophyta</taxon>
        <taxon>Embryophyta</taxon>
        <taxon>Tracheophyta</taxon>
        <taxon>Spermatophyta</taxon>
        <taxon>Magnoliopsida</taxon>
        <taxon>eudicotyledons</taxon>
        <taxon>Gunneridae</taxon>
        <taxon>Pentapetalae</taxon>
        <taxon>asterids</taxon>
        <taxon>lamiids</taxon>
        <taxon>Gentianales</taxon>
        <taxon>Rubiaceae</taxon>
        <taxon>Cinchonoideae</taxon>
        <taxon>Cinchoneae</taxon>
        <taxon>Cinchona</taxon>
    </lineage>
</organism>
<evidence type="ECO:0000313" key="2">
    <source>
        <dbReference type="Proteomes" id="UP001630127"/>
    </source>
</evidence>
<dbReference type="PANTHER" id="PTHR46890">
    <property type="entry name" value="NON-LTR RETROLELEMENT REVERSE TRANSCRIPTASE-LIKE PROTEIN-RELATED"/>
    <property type="match status" value="1"/>
</dbReference>
<accession>A0ABD2Z475</accession>
<reference evidence="1 2" key="1">
    <citation type="submission" date="2024-11" db="EMBL/GenBank/DDBJ databases">
        <title>A near-complete genome assembly of Cinchona calisaya.</title>
        <authorList>
            <person name="Lian D.C."/>
            <person name="Zhao X.W."/>
            <person name="Wei L."/>
        </authorList>
    </citation>
    <scope>NUCLEOTIDE SEQUENCE [LARGE SCALE GENOMIC DNA]</scope>
    <source>
        <tissue evidence="1">Nenye</tissue>
    </source>
</reference>
<proteinExistence type="predicted"/>
<dbReference type="EMBL" id="JBJUIK010000011">
    <property type="protein sequence ID" value="KAL3514291.1"/>
    <property type="molecule type" value="Genomic_DNA"/>
</dbReference>
<gene>
    <name evidence="1" type="ORF">ACH5RR_027008</name>
</gene>
<dbReference type="Proteomes" id="UP001630127">
    <property type="component" value="Unassembled WGS sequence"/>
</dbReference>
<evidence type="ECO:0000313" key="1">
    <source>
        <dbReference type="EMBL" id="KAL3514291.1"/>
    </source>
</evidence>
<sequence>MGKLLPKIISPEQGGFVQGRVISENILLAQELVDFIDKKTRRGNVILKLDMTKTFDRISWQFLYAILKQFGFSDNWITLVASSLETCWYSVLLNGFQLVFSILLGGEAR</sequence>
<dbReference type="InterPro" id="IPR052343">
    <property type="entry name" value="Retrotransposon-Effector_Assoc"/>
</dbReference>
<comment type="caution">
    <text evidence="1">The sequence shown here is derived from an EMBL/GenBank/DDBJ whole genome shotgun (WGS) entry which is preliminary data.</text>
</comment>
<evidence type="ECO:0008006" key="3">
    <source>
        <dbReference type="Google" id="ProtNLM"/>
    </source>
</evidence>
<keyword evidence="2" id="KW-1185">Reference proteome</keyword>
<protein>
    <recommendedName>
        <fullName evidence="3">Reverse transcriptase domain-containing protein</fullName>
    </recommendedName>
</protein>
<dbReference type="PANTHER" id="PTHR46890:SF48">
    <property type="entry name" value="RNA-DIRECTED DNA POLYMERASE"/>
    <property type="match status" value="1"/>
</dbReference>
<dbReference type="AlphaFoldDB" id="A0ABD2Z475"/>
<name>A0ABD2Z475_9GENT</name>